<dbReference type="InterPro" id="IPR018719">
    <property type="entry name" value="DUF2243_membrane"/>
</dbReference>
<evidence type="ECO:0000313" key="3">
    <source>
        <dbReference type="Proteomes" id="UP000660381"/>
    </source>
</evidence>
<reference evidence="2 3" key="1">
    <citation type="journal article" date="2020" name="ISME J.">
        <title>Comparative genomics reveals insights into cyanobacterial evolution and habitat adaptation.</title>
        <authorList>
            <person name="Chen M.Y."/>
            <person name="Teng W.K."/>
            <person name="Zhao L."/>
            <person name="Hu C.X."/>
            <person name="Zhou Y.K."/>
            <person name="Han B.P."/>
            <person name="Song L.R."/>
            <person name="Shu W.S."/>
        </authorList>
    </citation>
    <scope>NUCLEOTIDE SEQUENCE [LARGE SCALE GENOMIC DNA]</scope>
    <source>
        <strain evidence="2 3">FACHB-362</strain>
    </source>
</reference>
<dbReference type="EMBL" id="JACJTQ010000087">
    <property type="protein sequence ID" value="MBD2695181.1"/>
    <property type="molecule type" value="Genomic_DNA"/>
</dbReference>
<proteinExistence type="predicted"/>
<keyword evidence="1" id="KW-0812">Transmembrane</keyword>
<comment type="caution">
    <text evidence="2">The sequence shown here is derived from an EMBL/GenBank/DDBJ whole genome shotgun (WGS) entry which is preliminary data.</text>
</comment>
<feature type="transmembrane region" description="Helical" evidence="1">
    <location>
        <begin position="64"/>
        <end position="82"/>
    </location>
</feature>
<protein>
    <submittedName>
        <fullName evidence="2">DUF2243 domain-containing protein</fullName>
    </submittedName>
</protein>
<keyword evidence="3" id="KW-1185">Reference proteome</keyword>
<dbReference type="RefSeq" id="WP_190909270.1">
    <property type="nucleotide sequence ID" value="NZ_JACJTQ010000087.1"/>
</dbReference>
<accession>A0ABR8J9X3</accession>
<gene>
    <name evidence="2" type="ORF">H6G68_26235</name>
</gene>
<dbReference type="Pfam" id="PF10002">
    <property type="entry name" value="DUF2243"/>
    <property type="match status" value="1"/>
</dbReference>
<feature type="transmembrane region" description="Helical" evidence="1">
    <location>
        <begin position="12"/>
        <end position="38"/>
    </location>
</feature>
<keyword evidence="1" id="KW-1133">Transmembrane helix</keyword>
<name>A0ABR8J9X3_9NOST</name>
<sequence length="173" mass="19262">MAANIQVFPKRLPLITAGIFLGLGLGGFVDGILLHQIFQWHHMLSSIRPLTTDTNTDVNMVWDGLFHALDWVLTVIGVTLLWRAGGRADVPWLSQTFGGSLLIGAGLFNLVEGVINHQILGIHHVKPGPNQLAWQYLSQKKSLDNFWLALAKLSIHRRFDKKVVCHPKPLSYG</sequence>
<evidence type="ECO:0000256" key="1">
    <source>
        <dbReference type="SAM" id="Phobius"/>
    </source>
</evidence>
<organism evidence="2 3">
    <name type="scientific">Anabaena catenula FACHB-362</name>
    <dbReference type="NCBI Taxonomy" id="2692877"/>
    <lineage>
        <taxon>Bacteria</taxon>
        <taxon>Bacillati</taxon>
        <taxon>Cyanobacteriota</taxon>
        <taxon>Cyanophyceae</taxon>
        <taxon>Nostocales</taxon>
        <taxon>Nostocaceae</taxon>
        <taxon>Anabaena</taxon>
    </lineage>
</organism>
<keyword evidence="1" id="KW-0472">Membrane</keyword>
<evidence type="ECO:0000313" key="2">
    <source>
        <dbReference type="EMBL" id="MBD2695181.1"/>
    </source>
</evidence>
<dbReference type="Proteomes" id="UP000660381">
    <property type="component" value="Unassembled WGS sequence"/>
</dbReference>